<dbReference type="CDD" id="cd00075">
    <property type="entry name" value="HATPase"/>
    <property type="match status" value="1"/>
</dbReference>
<evidence type="ECO:0000256" key="7">
    <source>
        <dbReference type="SAM" id="MobiDB-lite"/>
    </source>
</evidence>
<dbReference type="GO" id="GO:0000155">
    <property type="term" value="F:phosphorelay sensor kinase activity"/>
    <property type="evidence" value="ECO:0007669"/>
    <property type="project" value="InterPro"/>
</dbReference>
<dbReference type="InterPro" id="IPR005467">
    <property type="entry name" value="His_kinase_dom"/>
</dbReference>
<evidence type="ECO:0000313" key="9">
    <source>
        <dbReference type="EMBL" id="QOL79618.1"/>
    </source>
</evidence>
<keyword evidence="3" id="KW-0597">Phosphoprotein</keyword>
<dbReference type="CDD" id="cd00082">
    <property type="entry name" value="HisKA"/>
    <property type="match status" value="1"/>
</dbReference>
<feature type="domain" description="Histidine kinase" evidence="8">
    <location>
        <begin position="34"/>
        <end position="248"/>
    </location>
</feature>
<keyword evidence="4" id="KW-0808">Transferase</keyword>
<keyword evidence="5" id="KW-0418">Kinase</keyword>
<accession>A0A7L9WJA0</accession>
<dbReference type="InterPro" id="IPR004358">
    <property type="entry name" value="Sig_transdc_His_kin-like_C"/>
</dbReference>
<evidence type="ECO:0000313" key="10">
    <source>
        <dbReference type="Proteomes" id="UP000594118"/>
    </source>
</evidence>
<name>A0A7L9WJA0_9RHOB</name>
<organism evidence="9 10">
    <name type="scientific">Pseudooceanicola spongiae</name>
    <dbReference type="NCBI Taxonomy" id="2613965"/>
    <lineage>
        <taxon>Bacteria</taxon>
        <taxon>Pseudomonadati</taxon>
        <taxon>Pseudomonadota</taxon>
        <taxon>Alphaproteobacteria</taxon>
        <taxon>Rhodobacterales</taxon>
        <taxon>Paracoccaceae</taxon>
        <taxon>Pseudooceanicola</taxon>
    </lineage>
</organism>
<dbReference type="Gene3D" id="3.30.565.10">
    <property type="entry name" value="Histidine kinase-like ATPase, C-terminal domain"/>
    <property type="match status" value="1"/>
</dbReference>
<dbReference type="PANTHER" id="PTHR43711:SF31">
    <property type="entry name" value="HISTIDINE KINASE"/>
    <property type="match status" value="1"/>
</dbReference>
<evidence type="ECO:0000256" key="1">
    <source>
        <dbReference type="ARBA" id="ARBA00000085"/>
    </source>
</evidence>
<dbReference type="EMBL" id="CP045201">
    <property type="protein sequence ID" value="QOL79618.1"/>
    <property type="molecule type" value="Genomic_DNA"/>
</dbReference>
<dbReference type="SUPFAM" id="SSF55874">
    <property type="entry name" value="ATPase domain of HSP90 chaperone/DNA topoisomerase II/histidine kinase"/>
    <property type="match status" value="1"/>
</dbReference>
<gene>
    <name evidence="9" type="ORF">F3W81_01495</name>
</gene>
<dbReference type="InterPro" id="IPR003661">
    <property type="entry name" value="HisK_dim/P_dom"/>
</dbReference>
<keyword evidence="6" id="KW-0902">Two-component regulatory system</keyword>
<keyword evidence="10" id="KW-1185">Reference proteome</keyword>
<comment type="catalytic activity">
    <reaction evidence="1">
        <text>ATP + protein L-histidine = ADP + protein N-phospho-L-histidine.</text>
        <dbReference type="EC" id="2.7.13.3"/>
    </reaction>
</comment>
<dbReference type="SMART" id="SM00388">
    <property type="entry name" value="HisKA"/>
    <property type="match status" value="1"/>
</dbReference>
<dbReference type="InterPro" id="IPR036890">
    <property type="entry name" value="HATPase_C_sf"/>
</dbReference>
<evidence type="ECO:0000259" key="8">
    <source>
        <dbReference type="PROSITE" id="PS50109"/>
    </source>
</evidence>
<dbReference type="PRINTS" id="PR00344">
    <property type="entry name" value="BCTRLSENSOR"/>
</dbReference>
<dbReference type="InterPro" id="IPR036097">
    <property type="entry name" value="HisK_dim/P_sf"/>
</dbReference>
<dbReference type="Pfam" id="PF02518">
    <property type="entry name" value="HATPase_c"/>
    <property type="match status" value="1"/>
</dbReference>
<dbReference type="KEGG" id="pshq:F3W81_01495"/>
<dbReference type="SUPFAM" id="SSF47384">
    <property type="entry name" value="Homodimeric domain of signal transducing histidine kinase"/>
    <property type="match status" value="1"/>
</dbReference>
<dbReference type="Proteomes" id="UP000594118">
    <property type="component" value="Chromosome"/>
</dbReference>
<evidence type="ECO:0000256" key="4">
    <source>
        <dbReference type="ARBA" id="ARBA00022679"/>
    </source>
</evidence>
<dbReference type="EC" id="2.7.13.3" evidence="2"/>
<reference evidence="9 10" key="1">
    <citation type="submission" date="2019-10" db="EMBL/GenBank/DDBJ databases">
        <title>Pseudopuniceibacterium sp. HQ09 islated from Antarctica.</title>
        <authorList>
            <person name="Liao L."/>
            <person name="Su S."/>
            <person name="Chen B."/>
            <person name="Yu Y."/>
        </authorList>
    </citation>
    <scope>NUCLEOTIDE SEQUENCE [LARGE SCALE GENOMIC DNA]</scope>
    <source>
        <strain evidence="9 10">HQ09</strain>
    </source>
</reference>
<protein>
    <recommendedName>
        <fullName evidence="2">histidine kinase</fullName>
        <ecNumber evidence="2">2.7.13.3</ecNumber>
    </recommendedName>
</protein>
<evidence type="ECO:0000256" key="5">
    <source>
        <dbReference type="ARBA" id="ARBA00022777"/>
    </source>
</evidence>
<feature type="region of interest" description="Disordered" evidence="7">
    <location>
        <begin position="1"/>
        <end position="20"/>
    </location>
</feature>
<dbReference type="RefSeq" id="WP_193081887.1">
    <property type="nucleotide sequence ID" value="NZ_CP045201.1"/>
</dbReference>
<evidence type="ECO:0000256" key="3">
    <source>
        <dbReference type="ARBA" id="ARBA00022553"/>
    </source>
</evidence>
<dbReference type="SMART" id="SM00387">
    <property type="entry name" value="HATPase_c"/>
    <property type="match status" value="1"/>
</dbReference>
<dbReference type="PANTHER" id="PTHR43711">
    <property type="entry name" value="TWO-COMPONENT HISTIDINE KINASE"/>
    <property type="match status" value="1"/>
</dbReference>
<dbReference type="AlphaFoldDB" id="A0A7L9WJA0"/>
<dbReference type="PROSITE" id="PS50109">
    <property type="entry name" value="HIS_KIN"/>
    <property type="match status" value="1"/>
</dbReference>
<sequence>MTGQSAPSDHTLPASAAALGPNVVPDPVEELLYVLTHDLRTGFRAILTIPDFIEEDLTPLPEPQQRMLAEHLEMLRIQARRCDRMLLDLRDYSRIGRMAAPTEDHRLSDIISRSLSTAPLPDGFTLSIRGTASLSGPGNELAQLFGALFSNSVKHHDMTTGHIDITAIAKDQMVRIIVADDGPGIPSRFRTAVFDMLRTLRPRDDCEGSGIGLTLARKIVCNLGGTIEVMDSQDARGAAISLTLPGHV</sequence>
<dbReference type="InterPro" id="IPR050736">
    <property type="entry name" value="Sensor_HK_Regulatory"/>
</dbReference>
<dbReference type="Gene3D" id="1.10.287.130">
    <property type="match status" value="1"/>
</dbReference>
<dbReference type="InterPro" id="IPR003594">
    <property type="entry name" value="HATPase_dom"/>
</dbReference>
<evidence type="ECO:0000256" key="6">
    <source>
        <dbReference type="ARBA" id="ARBA00023012"/>
    </source>
</evidence>
<proteinExistence type="predicted"/>
<evidence type="ECO:0000256" key="2">
    <source>
        <dbReference type="ARBA" id="ARBA00012438"/>
    </source>
</evidence>